<dbReference type="InterPro" id="IPR015184">
    <property type="entry name" value="QH-AmDH_asu_dom_IV"/>
</dbReference>
<feature type="domain" description="Quinohemoprotein amine dehydrogenase alpha subunit" evidence="5">
    <location>
        <begin position="200"/>
        <end position="297"/>
    </location>
</feature>
<dbReference type="EMBL" id="SLZU01000019">
    <property type="protein sequence ID" value="TCS59762.1"/>
    <property type="molecule type" value="Genomic_DNA"/>
</dbReference>
<dbReference type="Pfam" id="PF09100">
    <property type="entry name" value="Qn_am_d_aIV"/>
    <property type="match status" value="1"/>
</dbReference>
<dbReference type="InterPro" id="IPR015183">
    <property type="entry name" value="QH-AmDH_asu_dom_III"/>
</dbReference>
<dbReference type="NCBIfam" id="TIGR03908">
    <property type="entry name" value="QH_alpha"/>
    <property type="match status" value="1"/>
</dbReference>
<feature type="signal peptide" evidence="1">
    <location>
        <begin position="1"/>
        <end position="28"/>
    </location>
</feature>
<evidence type="ECO:0000259" key="2">
    <source>
        <dbReference type="Pfam" id="PF09098"/>
    </source>
</evidence>
<dbReference type="InterPro" id="IPR009111">
    <property type="entry name" value="QH-AmDH_asu_dom2"/>
</dbReference>
<dbReference type="InterPro" id="IPR013783">
    <property type="entry name" value="Ig-like_fold"/>
</dbReference>
<comment type="caution">
    <text evidence="6">The sequence shown here is derived from an EMBL/GenBank/DDBJ whole genome shotgun (WGS) entry which is preliminary data.</text>
</comment>
<name>A0A4R3J3L5_9RHOB</name>
<dbReference type="InterPro" id="IPR036909">
    <property type="entry name" value="Cyt_c-like_dom_sf"/>
</dbReference>
<organism evidence="6 7">
    <name type="scientific">Primorskyibacter sedentarius</name>
    <dbReference type="NCBI Taxonomy" id="745311"/>
    <lineage>
        <taxon>Bacteria</taxon>
        <taxon>Pseudomonadati</taxon>
        <taxon>Pseudomonadota</taxon>
        <taxon>Alphaproteobacteria</taxon>
        <taxon>Rhodobacterales</taxon>
        <taxon>Roseobacteraceae</taxon>
        <taxon>Primorskyibacter</taxon>
    </lineage>
</organism>
<evidence type="ECO:0000259" key="5">
    <source>
        <dbReference type="Pfam" id="PF14930"/>
    </source>
</evidence>
<dbReference type="Pfam" id="PF14930">
    <property type="entry name" value="Qn_am_d_aII"/>
    <property type="match status" value="1"/>
</dbReference>
<feature type="domain" description="Quinohemoprotein amine dehydrogenase alpha subunit haem binding" evidence="2">
    <location>
        <begin position="30"/>
        <end position="192"/>
    </location>
</feature>
<reference evidence="6 7" key="1">
    <citation type="submission" date="2019-03" db="EMBL/GenBank/DDBJ databases">
        <title>Genomic Encyclopedia of Type Strains, Phase IV (KMG-IV): sequencing the most valuable type-strain genomes for metagenomic binning, comparative biology and taxonomic classification.</title>
        <authorList>
            <person name="Goeker M."/>
        </authorList>
    </citation>
    <scope>NUCLEOTIDE SEQUENCE [LARGE SCALE GENOMIC DNA]</scope>
    <source>
        <strain evidence="6 7">DSM 104836</strain>
    </source>
</reference>
<dbReference type="OrthoDB" id="5345472at2"/>
<dbReference type="RefSeq" id="WP_132247901.1">
    <property type="nucleotide sequence ID" value="NZ_SLZU01000019.1"/>
</dbReference>
<gene>
    <name evidence="6" type="ORF">EDD52_11965</name>
</gene>
<protein>
    <submittedName>
        <fullName evidence="6">Quinohemoprotein amine dehydrogenase</fullName>
    </submittedName>
</protein>
<dbReference type="GO" id="GO:0009055">
    <property type="term" value="F:electron transfer activity"/>
    <property type="evidence" value="ECO:0007669"/>
    <property type="project" value="InterPro"/>
</dbReference>
<dbReference type="GO" id="GO:0020037">
    <property type="term" value="F:heme binding"/>
    <property type="evidence" value="ECO:0007669"/>
    <property type="project" value="InterPro"/>
</dbReference>
<evidence type="ECO:0000256" key="1">
    <source>
        <dbReference type="SAM" id="SignalP"/>
    </source>
</evidence>
<keyword evidence="1" id="KW-0732">Signal</keyword>
<dbReference type="InterPro" id="IPR015182">
    <property type="entry name" value="QH-AmDH_asu_heme-bd_dom"/>
</dbReference>
<dbReference type="AlphaFoldDB" id="A0A4R3J3L5"/>
<dbReference type="Pfam" id="PF09099">
    <property type="entry name" value="Qn_am_d_aIII"/>
    <property type="match status" value="1"/>
</dbReference>
<feature type="domain" description="Quinohemoprotein amine dehydrogenase alpha subunit" evidence="4">
    <location>
        <begin position="385"/>
        <end position="517"/>
    </location>
</feature>
<dbReference type="InterPro" id="IPR036718">
    <property type="entry name" value="H-AmDH_asu_dom2_sf"/>
</dbReference>
<dbReference type="InterPro" id="IPR014756">
    <property type="entry name" value="Ig_E-set"/>
</dbReference>
<dbReference type="Gene3D" id="2.60.40.10">
    <property type="entry name" value="Immunoglobulins"/>
    <property type="match status" value="2"/>
</dbReference>
<dbReference type="Gene3D" id="2.40.128.120">
    <property type="entry name" value="Quinohemoprotein amine dehydrogenase alpha subunit, domain 2"/>
    <property type="match status" value="1"/>
</dbReference>
<sequence>MKSRKRFALSISTACLLLSGSGAIPVLAQSGEDILNNVCSACHATNDDETLERIDAVRKTPEAWDMTVVRMMRNHDVALSSDERRTIVAYLANTRGLSIAETEGWRYILEKEPVATDSGPDQLMTETCARCHSYARVALQRRTPQDWEHLINFHLGQFPSLEYQALARDRDWWGIANEQIIPFLAETFPLGDTPAAFDGDLSGSYVLAGHEPGRGDYNGTLELTASDGGYDVNMTLDFADGSDSYTGSGLVYGAGEWRATLTSGDTVIRQVMALEDGAMSGRWFVADQDPVGGTLTARPADAAPAILAMSPAAIPVGTATEITLTGSSLSGEPALPDGVSAEVVESGPNKVVLSVVAQSEGTLSIGLGNISAPTELAAYDKIDRITIVPDVSIARIGGNGGPIPKVPAQFEAVGWADGPDGAPGTEDDLYLGVMDVSWAIEDWDEAAAAIEDAKYAGTIDKTGLFTPGDAGPNPERFMGTNNTGNLRVVATYADGAEPLTAEAHLYATVQRFVDTPIR</sequence>
<proteinExistence type="predicted"/>
<feature type="domain" description="Quinohemoprotein amine dehydrogenase alpha subunit" evidence="3">
    <location>
        <begin position="304"/>
        <end position="380"/>
    </location>
</feature>
<evidence type="ECO:0000259" key="3">
    <source>
        <dbReference type="Pfam" id="PF09099"/>
    </source>
</evidence>
<dbReference type="Pfam" id="PF09098">
    <property type="entry name" value="Dehyd-heme_bind"/>
    <property type="match status" value="1"/>
</dbReference>
<accession>A0A4R3J3L5</accession>
<evidence type="ECO:0000313" key="7">
    <source>
        <dbReference type="Proteomes" id="UP000295696"/>
    </source>
</evidence>
<dbReference type="SUPFAM" id="SSF46626">
    <property type="entry name" value="Cytochrome c"/>
    <property type="match status" value="2"/>
</dbReference>
<evidence type="ECO:0000313" key="6">
    <source>
        <dbReference type="EMBL" id="TCS59762.1"/>
    </source>
</evidence>
<dbReference type="Proteomes" id="UP000295696">
    <property type="component" value="Unassembled WGS sequence"/>
</dbReference>
<evidence type="ECO:0000259" key="4">
    <source>
        <dbReference type="Pfam" id="PF09100"/>
    </source>
</evidence>
<keyword evidence="7" id="KW-1185">Reference proteome</keyword>
<feature type="chain" id="PRO_5020817316" evidence="1">
    <location>
        <begin position="29"/>
        <end position="518"/>
    </location>
</feature>
<dbReference type="Gene3D" id="1.10.760.10">
    <property type="entry name" value="Cytochrome c-like domain"/>
    <property type="match status" value="2"/>
</dbReference>
<dbReference type="InterPro" id="IPR023887">
    <property type="entry name" value="QH-AmDH_asu"/>
</dbReference>
<dbReference type="SUPFAM" id="SSF69298">
    <property type="entry name" value="Quinohemoprotein amine dehydrogenase A chain, domain 3"/>
    <property type="match status" value="1"/>
</dbReference>
<dbReference type="SUPFAM" id="SSF81296">
    <property type="entry name" value="E set domains"/>
    <property type="match status" value="2"/>
</dbReference>